<feature type="domain" description="Nephrocystin 3-like N-terminal" evidence="2">
    <location>
        <begin position="54"/>
        <end position="100"/>
    </location>
</feature>
<dbReference type="PANTHER" id="PTHR10039:SF15">
    <property type="entry name" value="NACHT DOMAIN-CONTAINING PROTEIN"/>
    <property type="match status" value="1"/>
</dbReference>
<dbReference type="Proteomes" id="UP000018144">
    <property type="component" value="Unassembled WGS sequence"/>
</dbReference>
<evidence type="ECO:0000313" key="3">
    <source>
        <dbReference type="EMBL" id="CCX10879.1"/>
    </source>
</evidence>
<protein>
    <submittedName>
        <fullName evidence="3">Similar to ankyrin repeat-containing protein, putative [Penicillium marneffei ATCC 18224] acc. no. XP_002144344</fullName>
    </submittedName>
</protein>
<dbReference type="PANTHER" id="PTHR10039">
    <property type="entry name" value="AMELOGENIN"/>
    <property type="match status" value="1"/>
</dbReference>
<proteinExistence type="predicted"/>
<sequence length="246" mass="27719">MAASSAGFQQRISDDVEKIHVMIKEDELEKIIEWISPLDPQKRHDDIKSKRLHGTGAWYLKKPEFIDWCNESQGENSGDESKPILGCYGIPGPGKSVMARPQVKASIEAAFQDLSYDITVEANDDDIRIYVLHQLDMDVNYRDMDEAFKKAIIDKIVETADGIFLLPALQIQTVLEKTSISKRRLALNEMPKKLHKAFAATIERIARQATAKSIPGMEVLKWTFLAKRQLSIIELRHALAATNSTA</sequence>
<accession>U4LGL5</accession>
<evidence type="ECO:0000313" key="4">
    <source>
        <dbReference type="Proteomes" id="UP000018144"/>
    </source>
</evidence>
<dbReference type="EMBL" id="HF935572">
    <property type="protein sequence ID" value="CCX10879.1"/>
    <property type="molecule type" value="Genomic_DNA"/>
</dbReference>
<evidence type="ECO:0000256" key="1">
    <source>
        <dbReference type="ARBA" id="ARBA00022737"/>
    </source>
</evidence>
<name>U4LGL5_PYROM</name>
<dbReference type="InterPro" id="IPR056884">
    <property type="entry name" value="NPHP3-like_N"/>
</dbReference>
<dbReference type="Pfam" id="PF24883">
    <property type="entry name" value="NPHP3_N"/>
    <property type="match status" value="1"/>
</dbReference>
<keyword evidence="1" id="KW-0677">Repeat</keyword>
<organism evidence="3 4">
    <name type="scientific">Pyronema omphalodes (strain CBS 100304)</name>
    <name type="common">Pyronema confluens</name>
    <dbReference type="NCBI Taxonomy" id="1076935"/>
    <lineage>
        <taxon>Eukaryota</taxon>
        <taxon>Fungi</taxon>
        <taxon>Dikarya</taxon>
        <taxon>Ascomycota</taxon>
        <taxon>Pezizomycotina</taxon>
        <taxon>Pezizomycetes</taxon>
        <taxon>Pezizales</taxon>
        <taxon>Pyronemataceae</taxon>
        <taxon>Pyronema</taxon>
    </lineage>
</organism>
<dbReference type="AlphaFoldDB" id="U4LGL5"/>
<reference evidence="3 4" key="1">
    <citation type="journal article" date="2013" name="PLoS Genet.">
        <title>The genome and development-dependent transcriptomes of Pyronema confluens: a window into fungal evolution.</title>
        <authorList>
            <person name="Traeger S."/>
            <person name="Altegoer F."/>
            <person name="Freitag M."/>
            <person name="Gabaldon T."/>
            <person name="Kempken F."/>
            <person name="Kumar A."/>
            <person name="Marcet-Houben M."/>
            <person name="Poggeler S."/>
            <person name="Stajich J.E."/>
            <person name="Nowrousian M."/>
        </authorList>
    </citation>
    <scope>NUCLEOTIDE SEQUENCE [LARGE SCALE GENOMIC DNA]</scope>
    <source>
        <strain evidence="4">CBS 100304</strain>
        <tissue evidence="3">Vegetative mycelium</tissue>
    </source>
</reference>
<dbReference type="OrthoDB" id="1577640at2759"/>
<gene>
    <name evidence="3" type="ORF">PCON_10473</name>
</gene>
<keyword evidence="4" id="KW-1185">Reference proteome</keyword>
<evidence type="ECO:0000259" key="2">
    <source>
        <dbReference type="Pfam" id="PF24883"/>
    </source>
</evidence>